<dbReference type="Proteomes" id="UP000215127">
    <property type="component" value="Chromosome 8"/>
</dbReference>
<evidence type="ECO:0000256" key="1">
    <source>
        <dbReference type="SAM" id="MobiDB-lite"/>
    </source>
</evidence>
<dbReference type="AlphaFoldDB" id="A0A1X7S045"/>
<dbReference type="Pfam" id="PF08634">
    <property type="entry name" value="Pet127"/>
    <property type="match status" value="1"/>
</dbReference>
<dbReference type="EMBL" id="LT853699">
    <property type="protein sequence ID" value="SMQ53056.1"/>
    <property type="molecule type" value="Genomic_DNA"/>
</dbReference>
<feature type="region of interest" description="Disordered" evidence="1">
    <location>
        <begin position="963"/>
        <end position="1027"/>
    </location>
</feature>
<feature type="compositionally biased region" description="Basic and acidic residues" evidence="1">
    <location>
        <begin position="434"/>
        <end position="446"/>
    </location>
</feature>
<name>A0A1X7S045_ZYMT9</name>
<organism evidence="2 3">
    <name type="scientific">Zymoseptoria tritici (strain ST99CH_3D7)</name>
    <dbReference type="NCBI Taxonomy" id="1276538"/>
    <lineage>
        <taxon>Eukaryota</taxon>
        <taxon>Fungi</taxon>
        <taxon>Dikarya</taxon>
        <taxon>Ascomycota</taxon>
        <taxon>Pezizomycotina</taxon>
        <taxon>Dothideomycetes</taxon>
        <taxon>Dothideomycetidae</taxon>
        <taxon>Mycosphaerellales</taxon>
        <taxon>Mycosphaerellaceae</taxon>
        <taxon>Zymoseptoria</taxon>
    </lineage>
</organism>
<proteinExistence type="predicted"/>
<feature type="compositionally biased region" description="Basic and acidic residues" evidence="1">
    <location>
        <begin position="221"/>
        <end position="236"/>
    </location>
</feature>
<dbReference type="GO" id="GO:0000964">
    <property type="term" value="P:mitochondrial RNA 5'-end processing"/>
    <property type="evidence" value="ECO:0007669"/>
    <property type="project" value="TreeGrafter"/>
</dbReference>
<protein>
    <recommendedName>
        <fullName evidence="4">Pet127-domain-containing protein</fullName>
    </recommendedName>
</protein>
<feature type="region of interest" description="Disordered" evidence="1">
    <location>
        <begin position="1129"/>
        <end position="1156"/>
    </location>
</feature>
<feature type="region of interest" description="Disordered" evidence="1">
    <location>
        <begin position="28"/>
        <end position="49"/>
    </location>
</feature>
<dbReference type="InterPro" id="IPR013943">
    <property type="entry name" value="Pet127"/>
</dbReference>
<feature type="compositionally biased region" description="Polar residues" evidence="1">
    <location>
        <begin position="377"/>
        <end position="396"/>
    </location>
</feature>
<feature type="compositionally biased region" description="Polar residues" evidence="1">
    <location>
        <begin position="268"/>
        <end position="283"/>
    </location>
</feature>
<feature type="compositionally biased region" description="Acidic residues" evidence="1">
    <location>
        <begin position="974"/>
        <end position="984"/>
    </location>
</feature>
<feature type="region of interest" description="Disordered" evidence="1">
    <location>
        <begin position="358"/>
        <end position="455"/>
    </location>
</feature>
<gene>
    <name evidence="2" type="ORF">ZT3D7_G8209</name>
</gene>
<dbReference type="GO" id="GO:0005740">
    <property type="term" value="C:mitochondrial envelope"/>
    <property type="evidence" value="ECO:0007669"/>
    <property type="project" value="TreeGrafter"/>
</dbReference>
<feature type="compositionally biased region" description="Polar residues" evidence="1">
    <location>
        <begin position="140"/>
        <end position="150"/>
    </location>
</feature>
<evidence type="ECO:0000313" key="3">
    <source>
        <dbReference type="Proteomes" id="UP000215127"/>
    </source>
</evidence>
<keyword evidence="3" id="KW-1185">Reference proteome</keyword>
<dbReference type="PANTHER" id="PTHR31014">
    <property type="entry name" value="MITOCHONDRIAL TRANSLATION SYSTEM COMPONENT PET127-RELATED"/>
    <property type="match status" value="1"/>
</dbReference>
<feature type="compositionally biased region" description="Basic and acidic residues" evidence="1">
    <location>
        <begin position="494"/>
        <end position="503"/>
    </location>
</feature>
<dbReference type="PANTHER" id="PTHR31014:SF0">
    <property type="entry name" value="MITOCHONDRIAL TRANSLATION SYSTEM COMPONENT PET127-RELATED"/>
    <property type="match status" value="1"/>
</dbReference>
<feature type="compositionally biased region" description="Polar residues" evidence="1">
    <location>
        <begin position="78"/>
        <end position="101"/>
    </location>
</feature>
<evidence type="ECO:0000313" key="2">
    <source>
        <dbReference type="EMBL" id="SMQ53056.1"/>
    </source>
</evidence>
<feature type="compositionally biased region" description="Basic and acidic residues" evidence="1">
    <location>
        <begin position="1141"/>
        <end position="1153"/>
    </location>
</feature>
<sequence length="1209" mass="134996">MLAKGFKPPTWTNQGYVCLSCRSQRATRFSRRQSRHSSSEVASRRAADEDVFALNDINHGFGDKPAKAESTWRRLSPLETQSNAPAPAATSSEGPPWTSESFRPLGVQAADVVEEGTSSREPTNSKERRLIQRRKERRLSSNVPRTTQKVIRNPNVDAARITKSTSEHVPASSKVDVKSLLDRLGPQMKEELKRKEDAMDEEVQQREREAAQAKDNSQQRTAEHPDTSGKEREHFAKPASQPTGWRAGPKYIKDKMWSDSKDNKSRTSKQSVAAQGSAESLISSAVGIQPLSVKPTKSYTSLMKDTSGDENYKIVNLVDAHARRPKFGGNAAPSSTDDNVLYFESFGKKNKTLKFGPSAIASQPYGLPEPIARTRSYDSSNGTANAQHPSIQSLVDQLSGKAQPVSGELPPSAPEEPKVPDGSAFKRLSGLYDTRADADTSTKDAAKGQSNTSAVYKDYLASRSEKHGVSIEHAMENALSVPGKSKVRKPGRAKKSDSLKSKSVESTAPAGVEVDKDSAPSAPPPAEESPPADDPPESTEPSVDIKTSSPGSLEIKPLNFPQPPVPFLEYGLDRVLFNPGVYQLQDSVSRVYNFDPYLQNIMPAVEFDFDSLKEYKTSSEDQTLVQMAKKTQSKYIGSTSSMTSSLAHFHHLLSNWRPLNLDMMSKGFVGPTTSNQLTNVNKAPSAIFLRWKNGTYAIDADKEYDNANVLMLLGKSMELLLTQPKSEFERYRKSDPRKIPDAERLAPETYQYSTMRDFLMRSQLDAYDPRLPGNGTFDLKTRAVVTVRMQSHDHEEMTGYELLSNQGRWFSYEKEWFDMMRSTMVKYMLQARMGQMNGIFVAYHNVERIFGFQYVPMADMDRALHGQTDPTLGDQEFRASLDLMNEVLNKATAKYPEQSLRIHFETVDAKQDMPTSLHIFAEPMTEDEIDTIQSKQKAKIAEFERNVMGKEETDLDKVVDEAAEDAQTASAAQPEDDVVGEEASDGFSTDVEQNDEALAKAAAEDEGSSDQDTPVDEEIPATSSEEDANAYARELINTSNASADAKFLDNVDKTMTAESSEELRPLFYATVIVQSTVNGQTPSDGRPSSLRPDDKWDIDYILKEYNITRHQWALYEDMKARRRFAYNSREDADDPDAPPLSREEERRKNRGDGFMRLLRGMSDKGRQLREKVDEKDEGKTVVLVDEPLNRTRVEINSVDDYMDWMCGKK</sequence>
<dbReference type="STRING" id="1276538.A0A1X7S045"/>
<feature type="compositionally biased region" description="Basic and acidic residues" evidence="1">
    <location>
        <begin position="188"/>
        <end position="212"/>
    </location>
</feature>
<reference evidence="2 3" key="1">
    <citation type="submission" date="2016-06" db="EMBL/GenBank/DDBJ databases">
        <authorList>
            <person name="Kjaerup R.B."/>
            <person name="Dalgaard T.S."/>
            <person name="Juul-Madsen H.R."/>
        </authorList>
    </citation>
    <scope>NUCLEOTIDE SEQUENCE [LARGE SCALE GENOMIC DNA]</scope>
</reference>
<evidence type="ECO:0008006" key="4">
    <source>
        <dbReference type="Google" id="ProtNLM"/>
    </source>
</evidence>
<feature type="region of interest" description="Disordered" evidence="1">
    <location>
        <begin position="78"/>
        <end position="284"/>
    </location>
</feature>
<feature type="compositionally biased region" description="Basic and acidic residues" evidence="1">
    <location>
        <begin position="251"/>
        <end position="265"/>
    </location>
</feature>
<feature type="compositionally biased region" description="Acidic residues" evidence="1">
    <location>
        <begin position="1004"/>
        <end position="1027"/>
    </location>
</feature>
<feature type="region of interest" description="Disordered" evidence="1">
    <location>
        <begin position="476"/>
        <end position="557"/>
    </location>
</feature>
<accession>A0A1X7S045</accession>